<keyword evidence="12" id="KW-0520">NAD</keyword>
<dbReference type="AlphaFoldDB" id="A0A6B9XPW3"/>
<feature type="transmembrane region" description="Helical" evidence="14">
    <location>
        <begin position="288"/>
        <end position="308"/>
    </location>
</feature>
<dbReference type="PANTHER" id="PTHR11432">
    <property type="entry name" value="NADH DEHYDROGENASE SUBUNIT 1"/>
    <property type="match status" value="1"/>
</dbReference>
<dbReference type="InterPro" id="IPR018086">
    <property type="entry name" value="NADH_UbQ_OxRdtase_su1_CS"/>
</dbReference>
<dbReference type="InterPro" id="IPR001694">
    <property type="entry name" value="NADH_UbQ_OxRdtase_su1/FPO"/>
</dbReference>
<evidence type="ECO:0000256" key="7">
    <source>
        <dbReference type="ARBA" id="ARBA00022792"/>
    </source>
</evidence>
<organism evidence="15">
    <name type="scientific">Aenasius arizonensis</name>
    <dbReference type="NCBI Taxonomy" id="2058190"/>
    <lineage>
        <taxon>Eukaryota</taxon>
        <taxon>Metazoa</taxon>
        <taxon>Ecdysozoa</taxon>
        <taxon>Arthropoda</taxon>
        <taxon>Hexapoda</taxon>
        <taxon>Insecta</taxon>
        <taxon>Pterygota</taxon>
        <taxon>Neoptera</taxon>
        <taxon>Endopterygota</taxon>
        <taxon>Hymenoptera</taxon>
        <taxon>Apocrita</taxon>
        <taxon>Proctotrupomorpha</taxon>
        <taxon>Chalcidoidea</taxon>
        <taxon>Encyrtidae</taxon>
        <taxon>Tetracneminae</taxon>
        <taxon>Aenasius</taxon>
    </lineage>
</organism>
<reference evidence="15" key="1">
    <citation type="journal article" date="2019" name="Mitochondrial DNA Part B Resour">
        <title>The mitochondrial genome of Aenasius arizonensis (Hymenoptera: Encyrtidae) with novel gene order.</title>
        <authorList>
            <person name="Ma Y."/>
            <person name="Zheng B.-Y."/>
            <person name="Zhu J.-C."/>
            <person name="Tang P."/>
            <person name="Chen X.-X."/>
        </authorList>
    </citation>
    <scope>NUCLEOTIDE SEQUENCE</scope>
</reference>
<geneLocation type="mitochondrion" evidence="15"/>
<proteinExistence type="inferred from homology"/>
<evidence type="ECO:0000256" key="5">
    <source>
        <dbReference type="ARBA" id="ARBA00022448"/>
    </source>
</evidence>
<comment type="function">
    <text evidence="1">Core subunit of the mitochondrial membrane respiratory chain NADH dehydrogenase (Complex I) that is believed to belong to the minimal assembly required for catalysis. Complex I functions in the transfer of electrons from NADH to the respiratory chain. The immediate electron acceptor for the enzyme is believed to be ubiquinone.</text>
</comment>
<evidence type="ECO:0000256" key="8">
    <source>
        <dbReference type="ARBA" id="ARBA00022989"/>
    </source>
</evidence>
<evidence type="ECO:0000256" key="4">
    <source>
        <dbReference type="ARBA" id="ARBA00021009"/>
    </source>
</evidence>
<evidence type="ECO:0000256" key="2">
    <source>
        <dbReference type="ARBA" id="ARBA00004448"/>
    </source>
</evidence>
<evidence type="ECO:0000256" key="3">
    <source>
        <dbReference type="ARBA" id="ARBA00010535"/>
    </source>
</evidence>
<dbReference type="GO" id="GO:0005743">
    <property type="term" value="C:mitochondrial inner membrane"/>
    <property type="evidence" value="ECO:0007669"/>
    <property type="project" value="UniProtKB-SubCell"/>
</dbReference>
<name>A0A6B9XPW3_9HYME</name>
<keyword evidence="8 14" id="KW-1133">Transmembrane helix</keyword>
<dbReference type="PANTHER" id="PTHR11432:SF3">
    <property type="entry name" value="NADH-UBIQUINONE OXIDOREDUCTASE CHAIN 1"/>
    <property type="match status" value="1"/>
</dbReference>
<dbReference type="GO" id="GO:0009060">
    <property type="term" value="P:aerobic respiration"/>
    <property type="evidence" value="ECO:0007669"/>
    <property type="project" value="TreeGrafter"/>
</dbReference>
<evidence type="ECO:0000256" key="10">
    <source>
        <dbReference type="ARBA" id="ARBA00023128"/>
    </source>
</evidence>
<dbReference type="EMBL" id="MK630013">
    <property type="protein sequence ID" value="QHR84901.1"/>
    <property type="molecule type" value="Genomic_DNA"/>
</dbReference>
<dbReference type="PROSITE" id="PS00667">
    <property type="entry name" value="COMPLEX1_ND1_1"/>
    <property type="match status" value="1"/>
</dbReference>
<feature type="transmembrane region" description="Helical" evidence="14">
    <location>
        <begin position="221"/>
        <end position="246"/>
    </location>
</feature>
<dbReference type="PROSITE" id="PS00668">
    <property type="entry name" value="COMPLEX1_ND1_2"/>
    <property type="match status" value="1"/>
</dbReference>
<dbReference type="Pfam" id="PF00146">
    <property type="entry name" value="NADHdh"/>
    <property type="match status" value="1"/>
</dbReference>
<dbReference type="GO" id="GO:0003954">
    <property type="term" value="F:NADH dehydrogenase activity"/>
    <property type="evidence" value="ECO:0007669"/>
    <property type="project" value="TreeGrafter"/>
</dbReference>
<evidence type="ECO:0000256" key="1">
    <source>
        <dbReference type="ARBA" id="ARBA00003257"/>
    </source>
</evidence>
<evidence type="ECO:0000256" key="14">
    <source>
        <dbReference type="SAM" id="Phobius"/>
    </source>
</evidence>
<keyword evidence="5" id="KW-0813">Transport</keyword>
<keyword evidence="10 13" id="KW-0496">Mitochondrion</keyword>
<feature type="transmembrane region" description="Helical" evidence="14">
    <location>
        <begin position="150"/>
        <end position="171"/>
    </location>
</feature>
<feature type="transmembrane region" description="Helical" evidence="14">
    <location>
        <begin position="76"/>
        <end position="96"/>
    </location>
</feature>
<accession>A0A6B9XPW3</accession>
<evidence type="ECO:0000256" key="12">
    <source>
        <dbReference type="RuleBase" id="RU000471"/>
    </source>
</evidence>
<comment type="subcellular location">
    <subcellularLocation>
        <location evidence="2 12">Mitochondrion inner membrane</location>
        <topology evidence="2 12">Multi-pass membrane protein</topology>
    </subcellularLocation>
</comment>
<evidence type="ECO:0000313" key="15">
    <source>
        <dbReference type="EMBL" id="QHR84901.1"/>
    </source>
</evidence>
<feature type="transmembrane region" description="Helical" evidence="14">
    <location>
        <begin position="6"/>
        <end position="28"/>
    </location>
</feature>
<protein>
    <recommendedName>
        <fullName evidence="4 13">NADH-ubiquinone oxidoreductase chain 1</fullName>
        <ecNumber evidence="13">7.1.1.2</ecNumber>
    </recommendedName>
</protein>
<keyword evidence="9 13" id="KW-0830">Ubiquinone</keyword>
<feature type="transmembrane region" description="Helical" evidence="14">
    <location>
        <begin position="108"/>
        <end position="130"/>
    </location>
</feature>
<dbReference type="EC" id="7.1.1.2" evidence="13"/>
<evidence type="ECO:0000256" key="13">
    <source>
        <dbReference type="RuleBase" id="RU000473"/>
    </source>
</evidence>
<keyword evidence="6 12" id="KW-0812">Transmembrane</keyword>
<gene>
    <name evidence="15" type="primary">nad1</name>
</gene>
<evidence type="ECO:0000256" key="11">
    <source>
        <dbReference type="ARBA" id="ARBA00023136"/>
    </source>
</evidence>
<keyword evidence="7" id="KW-0999">Mitochondrion inner membrane</keyword>
<feature type="transmembrane region" description="Helical" evidence="14">
    <location>
        <begin position="258"/>
        <end position="276"/>
    </location>
</feature>
<sequence>MLYLYMYMNFLVSSVLMIVMVLMCVAFLTLLERKVLGYIQIRKGPNKVGFLGLLQPFSDAIKLFSKEISLIMKSNYLFYLISPLMSMILMLMMWVLMPYMSILMKNFYSILLLLCFMSLGVYSLMIAGWSSNSIYSLLGGLRSVAQTISYEVSMILIFFSLIYLIESFSLYKFVNMHMYSWNIFMNFFLLLIFFVSLLAELNRTPFDFSEGESELVSGFNIEYMSGMFAMIFIAEYGMIMFMMFLCEIMFFGFAMKGILFYIMYMYMLFFIVWIRGTYPRFRYDNLMYLTWMSFLPVSLNYLVFVMFIKLMVNY</sequence>
<dbReference type="GO" id="GO:0008137">
    <property type="term" value="F:NADH dehydrogenase (ubiquinone) activity"/>
    <property type="evidence" value="ECO:0007669"/>
    <property type="project" value="UniProtKB-EC"/>
</dbReference>
<keyword evidence="11 14" id="KW-0472">Membrane</keyword>
<evidence type="ECO:0000256" key="9">
    <source>
        <dbReference type="ARBA" id="ARBA00023075"/>
    </source>
</evidence>
<dbReference type="HAMAP" id="MF_01350">
    <property type="entry name" value="NDH1_NuoH"/>
    <property type="match status" value="1"/>
</dbReference>
<comment type="catalytic activity">
    <reaction evidence="13">
        <text>a ubiquinone + NADH + 5 H(+)(in) = a ubiquinol + NAD(+) + 4 H(+)(out)</text>
        <dbReference type="Rhea" id="RHEA:29091"/>
        <dbReference type="Rhea" id="RHEA-COMP:9565"/>
        <dbReference type="Rhea" id="RHEA-COMP:9566"/>
        <dbReference type="ChEBI" id="CHEBI:15378"/>
        <dbReference type="ChEBI" id="CHEBI:16389"/>
        <dbReference type="ChEBI" id="CHEBI:17976"/>
        <dbReference type="ChEBI" id="CHEBI:57540"/>
        <dbReference type="ChEBI" id="CHEBI:57945"/>
        <dbReference type="EC" id="7.1.1.2"/>
    </reaction>
</comment>
<evidence type="ECO:0000256" key="6">
    <source>
        <dbReference type="ARBA" id="ARBA00022692"/>
    </source>
</evidence>
<comment type="similarity">
    <text evidence="3 12">Belongs to the complex I subunit 1 family.</text>
</comment>
<feature type="transmembrane region" description="Helical" evidence="14">
    <location>
        <begin position="183"/>
        <end position="201"/>
    </location>
</feature>